<dbReference type="InterPro" id="IPR045857">
    <property type="entry name" value="O16G_dom_2"/>
</dbReference>
<evidence type="ECO:0000259" key="2">
    <source>
        <dbReference type="SMART" id="SM00642"/>
    </source>
</evidence>
<dbReference type="EMBL" id="BAABHB010000002">
    <property type="protein sequence ID" value="GAA4399437.1"/>
    <property type="molecule type" value="Genomic_DNA"/>
</dbReference>
<dbReference type="InterPro" id="IPR006047">
    <property type="entry name" value="GH13_cat_dom"/>
</dbReference>
<dbReference type="NCBIfam" id="NF008183">
    <property type="entry name" value="PRK10933.1"/>
    <property type="match status" value="1"/>
</dbReference>
<keyword evidence="1" id="KW-0378">Hydrolase</keyword>
<evidence type="ECO:0000313" key="4">
    <source>
        <dbReference type="Proteomes" id="UP001500936"/>
    </source>
</evidence>
<gene>
    <name evidence="3" type="primary">malL</name>
    <name evidence="3" type="ORF">GCM10023187_11240</name>
</gene>
<dbReference type="InterPro" id="IPR017853">
    <property type="entry name" value="GH"/>
</dbReference>
<evidence type="ECO:0000256" key="1">
    <source>
        <dbReference type="ARBA" id="ARBA00022801"/>
    </source>
</evidence>
<dbReference type="PANTHER" id="PTHR10357:SF184">
    <property type="entry name" value="OLIGO-1,6-GLUCOSIDASE 1"/>
    <property type="match status" value="1"/>
</dbReference>
<accession>A0ABP8K1S3</accession>
<dbReference type="Gene3D" id="2.60.40.1180">
    <property type="entry name" value="Golgi alpha-mannosidase II"/>
    <property type="match status" value="1"/>
</dbReference>
<sequence length="556" mass="64755">MFNWKEDIIYQIYPRSFNDSDGDGVGDLMGIIQKLDYLSALGVNILWLSPIFRSPNADNGYDISDYRAIQPEFGSMDDFDELLMGVRMRGMRLILDLVVNHSSDEHPWFQQARRSKDNPYRDFYIWRPPKDGREPNNWLSFFSGPAWTLDEGTGEYYLHLFTQKQPDLNWENPKLRQEVYRMMRFWLEKGVDGFRMDVIPFLSKDPDFPDYPEGRYGDLTLYANGPRIHEFLQEMHREVISQYPWCITIGEGFGVSAEQANLYVGRNRQELNMIYHFDHAVPREEINFAEPQPEFTLTELKAVFDNWDAAIGNEGWQNIYFGNHDNPRVVSRFGDAERYHRESATMLATVLLSLRGTPTIYQGDEIGMTNCRFNSIEAFDDVQVRNAYTTLVESGRYPAEQFLTAANRIARDHARTPMQWSYEPNAGFTTGNPWLMVNPNHSRINVASQQVDRQSVLNYYKDLIRWRGNKPTITYGSYRDLLPDDPVVYAFERKYALQTLLVIANFSRKDTELAIPDLANGIVEFANYDVSDKVNHTRLRPFEARIYSFKNESIAT</sequence>
<name>A0ABP8K1S3_9BACT</name>
<dbReference type="CDD" id="cd11333">
    <property type="entry name" value="AmyAc_SI_OligoGlu_DGase"/>
    <property type="match status" value="1"/>
</dbReference>
<keyword evidence="4" id="KW-1185">Reference proteome</keyword>
<dbReference type="Pfam" id="PF00128">
    <property type="entry name" value="Alpha-amylase"/>
    <property type="match status" value="1"/>
</dbReference>
<reference evidence="4" key="1">
    <citation type="journal article" date="2019" name="Int. J. Syst. Evol. Microbiol.">
        <title>The Global Catalogue of Microorganisms (GCM) 10K type strain sequencing project: providing services to taxonomists for standard genome sequencing and annotation.</title>
        <authorList>
            <consortium name="The Broad Institute Genomics Platform"/>
            <consortium name="The Broad Institute Genome Sequencing Center for Infectious Disease"/>
            <person name="Wu L."/>
            <person name="Ma J."/>
        </authorList>
    </citation>
    <scope>NUCLEOTIDE SEQUENCE [LARGE SCALE GENOMIC DNA]</scope>
    <source>
        <strain evidence="4">JCM 17925</strain>
    </source>
</reference>
<dbReference type="Gene3D" id="3.20.20.80">
    <property type="entry name" value="Glycosidases"/>
    <property type="match status" value="1"/>
</dbReference>
<dbReference type="SUPFAM" id="SSF51011">
    <property type="entry name" value="Glycosyl hydrolase domain"/>
    <property type="match status" value="1"/>
</dbReference>
<comment type="caution">
    <text evidence="3">The sequence shown here is derived from an EMBL/GenBank/DDBJ whole genome shotgun (WGS) entry which is preliminary data.</text>
</comment>
<dbReference type="PANTHER" id="PTHR10357">
    <property type="entry name" value="ALPHA-AMYLASE FAMILY MEMBER"/>
    <property type="match status" value="1"/>
</dbReference>
<dbReference type="Proteomes" id="UP001500936">
    <property type="component" value="Unassembled WGS sequence"/>
</dbReference>
<evidence type="ECO:0000313" key="3">
    <source>
        <dbReference type="EMBL" id="GAA4399437.1"/>
    </source>
</evidence>
<dbReference type="RefSeq" id="WP_345264809.1">
    <property type="nucleotide sequence ID" value="NZ_BAABHB010000002.1"/>
</dbReference>
<proteinExistence type="predicted"/>
<dbReference type="SMART" id="SM00642">
    <property type="entry name" value="Aamy"/>
    <property type="match status" value="1"/>
</dbReference>
<dbReference type="InterPro" id="IPR013780">
    <property type="entry name" value="Glyco_hydro_b"/>
</dbReference>
<organism evidence="3 4">
    <name type="scientific">Nibrella viscosa</name>
    <dbReference type="NCBI Taxonomy" id="1084524"/>
    <lineage>
        <taxon>Bacteria</taxon>
        <taxon>Pseudomonadati</taxon>
        <taxon>Bacteroidota</taxon>
        <taxon>Cytophagia</taxon>
        <taxon>Cytophagales</taxon>
        <taxon>Spirosomataceae</taxon>
        <taxon>Nibrella</taxon>
    </lineage>
</organism>
<dbReference type="SUPFAM" id="SSF51445">
    <property type="entry name" value="(Trans)glycosidases"/>
    <property type="match status" value="1"/>
</dbReference>
<feature type="domain" description="Glycosyl hydrolase family 13 catalytic" evidence="2">
    <location>
        <begin position="11"/>
        <end position="415"/>
    </location>
</feature>
<dbReference type="Gene3D" id="3.90.400.10">
    <property type="entry name" value="Oligo-1,6-glucosidase, Domain 2"/>
    <property type="match status" value="1"/>
</dbReference>
<protein>
    <submittedName>
        <fullName evidence="3">Oligo-1,6-glucosidase</fullName>
    </submittedName>
</protein>